<evidence type="ECO:0000313" key="2">
    <source>
        <dbReference type="Proteomes" id="UP001500124"/>
    </source>
</evidence>
<accession>A0ABP9KNF0</accession>
<proteinExistence type="predicted"/>
<organism evidence="1 2">
    <name type="scientific">Streptomyces similanensis</name>
    <dbReference type="NCBI Taxonomy" id="1274988"/>
    <lineage>
        <taxon>Bacteria</taxon>
        <taxon>Bacillati</taxon>
        <taxon>Actinomycetota</taxon>
        <taxon>Actinomycetes</taxon>
        <taxon>Kitasatosporales</taxon>
        <taxon>Streptomycetaceae</taxon>
        <taxon>Streptomyces</taxon>
    </lineage>
</organism>
<name>A0ABP9KNF0_9ACTN</name>
<dbReference type="Pfam" id="PF19979">
    <property type="entry name" value="DUF6415"/>
    <property type="match status" value="1"/>
</dbReference>
<dbReference type="RefSeq" id="WP_345669381.1">
    <property type="nucleotide sequence ID" value="NZ_BAABKC010000053.1"/>
</dbReference>
<keyword evidence="2" id="KW-1185">Reference proteome</keyword>
<dbReference type="Proteomes" id="UP001500124">
    <property type="component" value="Unassembled WGS sequence"/>
</dbReference>
<protein>
    <submittedName>
        <fullName evidence="1">Uncharacterized protein</fullName>
    </submittedName>
</protein>
<dbReference type="InterPro" id="IPR046300">
    <property type="entry name" value="DUF6415"/>
</dbReference>
<gene>
    <name evidence="1" type="ORF">GCM10023336_37600</name>
</gene>
<comment type="caution">
    <text evidence="1">The sequence shown here is derived from an EMBL/GenBank/DDBJ whole genome shotgun (WGS) entry which is preliminary data.</text>
</comment>
<sequence>MSGVDAKADGAALASVTVRAAAAWFLDQRTLPRHGTVRAFEDGFRRTLGELIPRVEQLAAALPADDVPAQVALAALAEARRRLDEEEAAGLRGEVERVRRIAKSVLALCGHHDVLTSLRTYEGAGRRPSAVGEDAP</sequence>
<dbReference type="EMBL" id="BAABKC010000053">
    <property type="protein sequence ID" value="GAA5060765.1"/>
    <property type="molecule type" value="Genomic_DNA"/>
</dbReference>
<evidence type="ECO:0000313" key="1">
    <source>
        <dbReference type="EMBL" id="GAA5060765.1"/>
    </source>
</evidence>
<reference evidence="2" key="1">
    <citation type="journal article" date="2019" name="Int. J. Syst. Evol. Microbiol.">
        <title>The Global Catalogue of Microorganisms (GCM) 10K type strain sequencing project: providing services to taxonomists for standard genome sequencing and annotation.</title>
        <authorList>
            <consortium name="The Broad Institute Genomics Platform"/>
            <consortium name="The Broad Institute Genome Sequencing Center for Infectious Disease"/>
            <person name="Wu L."/>
            <person name="Ma J."/>
        </authorList>
    </citation>
    <scope>NUCLEOTIDE SEQUENCE [LARGE SCALE GENOMIC DNA]</scope>
    <source>
        <strain evidence="2">JCM 18410</strain>
    </source>
</reference>